<evidence type="ECO:0000313" key="3">
    <source>
        <dbReference type="Proteomes" id="UP001596106"/>
    </source>
</evidence>
<dbReference type="Gene3D" id="3.90.280.10">
    <property type="entry name" value="PEBP-like"/>
    <property type="match status" value="1"/>
</dbReference>
<comment type="caution">
    <text evidence="2">The sequence shown here is derived from an EMBL/GenBank/DDBJ whole genome shotgun (WGS) entry which is preliminary data.</text>
</comment>
<protein>
    <submittedName>
        <fullName evidence="2">YbhB/YbcL family Raf kinase inhibitor-like protein</fullName>
    </submittedName>
</protein>
<organism evidence="2 3">
    <name type="scientific">Larkinella bovis</name>
    <dbReference type="NCBI Taxonomy" id="683041"/>
    <lineage>
        <taxon>Bacteria</taxon>
        <taxon>Pseudomonadati</taxon>
        <taxon>Bacteroidota</taxon>
        <taxon>Cytophagia</taxon>
        <taxon>Cytophagales</taxon>
        <taxon>Spirosomataceae</taxon>
        <taxon>Larkinella</taxon>
    </lineage>
</organism>
<dbReference type="InterPro" id="IPR008914">
    <property type="entry name" value="PEBP"/>
</dbReference>
<keyword evidence="1" id="KW-0732">Signal</keyword>
<dbReference type="Pfam" id="PF01161">
    <property type="entry name" value="PBP"/>
    <property type="match status" value="1"/>
</dbReference>
<reference evidence="3" key="1">
    <citation type="journal article" date="2019" name="Int. J. Syst. Evol. Microbiol.">
        <title>The Global Catalogue of Microorganisms (GCM) 10K type strain sequencing project: providing services to taxonomists for standard genome sequencing and annotation.</title>
        <authorList>
            <consortium name="The Broad Institute Genomics Platform"/>
            <consortium name="The Broad Institute Genome Sequencing Center for Infectious Disease"/>
            <person name="Wu L."/>
            <person name="Ma J."/>
        </authorList>
    </citation>
    <scope>NUCLEOTIDE SEQUENCE [LARGE SCALE GENOMIC DNA]</scope>
    <source>
        <strain evidence="3">CCUG 55250</strain>
    </source>
</reference>
<dbReference type="CDD" id="cd00865">
    <property type="entry name" value="PEBP_bact_arch"/>
    <property type="match status" value="1"/>
</dbReference>
<accession>A0ABW0IB94</accession>
<dbReference type="PANTHER" id="PTHR30289:SF1">
    <property type="entry name" value="PEBP (PHOSPHATIDYLETHANOLAMINE-BINDING PROTEIN) FAMILY PROTEIN"/>
    <property type="match status" value="1"/>
</dbReference>
<sequence length="198" mass="20751">MKRIFLTATLLISVVSLAFAQQPAAAPVPPLRLTIPAFSDGGIIPIKFTQAAPGAAPGGGTSPALSWSDVPPGTQSFVLHMHDVDVARNKTPDDNLHWLVWNIPGTLTGLPEGLPAGAQLPDGSYQVNLFTAAYRGPGAAASGPLHHYIFELFALDTKLDIKPGADGQGSATRVEILKAMEGHVLGKAGYVGLFKRPQ</sequence>
<feature type="signal peptide" evidence="1">
    <location>
        <begin position="1"/>
        <end position="20"/>
    </location>
</feature>
<evidence type="ECO:0000313" key="2">
    <source>
        <dbReference type="EMBL" id="MFC5409407.1"/>
    </source>
</evidence>
<dbReference type="EMBL" id="JBHSMA010000002">
    <property type="protein sequence ID" value="MFC5409407.1"/>
    <property type="molecule type" value="Genomic_DNA"/>
</dbReference>
<name>A0ABW0IB94_9BACT</name>
<dbReference type="PANTHER" id="PTHR30289">
    <property type="entry name" value="UNCHARACTERIZED PROTEIN YBCL-RELATED"/>
    <property type="match status" value="1"/>
</dbReference>
<dbReference type="InterPro" id="IPR005247">
    <property type="entry name" value="YbhB_YbcL/LppC-like"/>
</dbReference>
<dbReference type="InterPro" id="IPR036610">
    <property type="entry name" value="PEBP-like_sf"/>
</dbReference>
<feature type="chain" id="PRO_5045849832" evidence="1">
    <location>
        <begin position="21"/>
        <end position="198"/>
    </location>
</feature>
<dbReference type="GO" id="GO:0004860">
    <property type="term" value="F:protein kinase inhibitor activity"/>
    <property type="evidence" value="ECO:0007669"/>
    <property type="project" value="UniProtKB-KW"/>
</dbReference>
<gene>
    <name evidence="2" type="ORF">ACFPMF_08825</name>
</gene>
<keyword evidence="3" id="KW-1185">Reference proteome</keyword>
<keyword evidence="2" id="KW-0649">Protein kinase inhibitor</keyword>
<proteinExistence type="predicted"/>
<evidence type="ECO:0000256" key="1">
    <source>
        <dbReference type="SAM" id="SignalP"/>
    </source>
</evidence>
<dbReference type="NCBIfam" id="TIGR00481">
    <property type="entry name" value="YbhB/YbcL family Raf kinase inhibitor-like protein"/>
    <property type="match status" value="1"/>
</dbReference>
<dbReference type="SUPFAM" id="SSF49777">
    <property type="entry name" value="PEBP-like"/>
    <property type="match status" value="1"/>
</dbReference>
<dbReference type="RefSeq" id="WP_379843299.1">
    <property type="nucleotide sequence ID" value="NZ_JBHSMA010000002.1"/>
</dbReference>
<dbReference type="Proteomes" id="UP001596106">
    <property type="component" value="Unassembled WGS sequence"/>
</dbReference>